<name>A0A3P6SYU7_LITSI</name>
<organism evidence="1 2">
    <name type="scientific">Litomosoides sigmodontis</name>
    <name type="common">Filarial nematode worm</name>
    <dbReference type="NCBI Taxonomy" id="42156"/>
    <lineage>
        <taxon>Eukaryota</taxon>
        <taxon>Metazoa</taxon>
        <taxon>Ecdysozoa</taxon>
        <taxon>Nematoda</taxon>
        <taxon>Chromadorea</taxon>
        <taxon>Rhabditida</taxon>
        <taxon>Spirurina</taxon>
        <taxon>Spiruromorpha</taxon>
        <taxon>Filarioidea</taxon>
        <taxon>Onchocercidae</taxon>
        <taxon>Litomosoides</taxon>
    </lineage>
</organism>
<protein>
    <submittedName>
        <fullName evidence="1">Uncharacterized protein</fullName>
    </submittedName>
</protein>
<proteinExistence type="predicted"/>
<dbReference type="Proteomes" id="UP000277928">
    <property type="component" value="Unassembled WGS sequence"/>
</dbReference>
<sequence length="746" mass="83449">MSNSTNLTLQIINASMNETAKVIIEYDNGLEKLKSKGQAPSGISTVKPNSYITHKFAARKVMMQLHEKNESAVAGLTAARIYVSSSLPVSIIECIVIADEIADCFTVLPIAMAGERYSFSVTSSSVNSDMLTAYFIPTATASQINVTTMTRDGLNRISVTSLLHRGSITYAYNSYIDGLSTVYISSSYPLMIVLSIRTHLTQISSGNFACTMLIPGYSQIAFPDHFHVHFTPLDWSGDYRTQLLLAPATENSQPFTVLAFHSNTAQLINVTPNVISDSVTSEWRYRLNDATVGYISNYVDNRLLQLYHVSHQSDTLLLDGKALEVEYVERFRNAFPHITMQKINTKNLKRGMHCLQSSGRYLLFIFGESEKMYGYVPAFNAHHPMERSELIIENNLYHKSIFGVSFVTLFPWITVREEFGDSSTTTGTTTCTTTTTLDIFNPHPYASAQVNISYHSEAKGNLIEKVYHIAPHTNRKFELNKKMMTKLYAAYSDSIYRSNHDSRITIKSSTPISVTQSSFFGSEMADSFTVLPMKMASQKYAFSLSKLTANNSHMEKNSPIFAYYGSARELSLNLTGDNPFQVIITVQRLLLTNVTASIPDRAHFDCNATMSDVQNASTHTNINKNTADDLEITGAFSIDNVHELQTPYDCTYFIFKFFLPTVPVHCVQLTGHHVVHIWRSANTSEQIVSSTEGKPSEERMRMKIKKTFKKLRNREGSAKTMGVKLSPKQLATFADTNSGMTFFCAK</sequence>
<reference evidence="1 2" key="1">
    <citation type="submission" date="2018-08" db="EMBL/GenBank/DDBJ databases">
        <authorList>
            <person name="Laetsch R D."/>
            <person name="Stevens L."/>
            <person name="Kumar S."/>
            <person name="Blaxter L. M."/>
        </authorList>
    </citation>
    <scope>NUCLEOTIDE SEQUENCE [LARGE SCALE GENOMIC DNA]</scope>
</reference>
<dbReference type="AlphaFoldDB" id="A0A3P6SYU7"/>
<evidence type="ECO:0000313" key="2">
    <source>
        <dbReference type="Proteomes" id="UP000277928"/>
    </source>
</evidence>
<dbReference type="OrthoDB" id="5815905at2759"/>
<evidence type="ECO:0000313" key="1">
    <source>
        <dbReference type="EMBL" id="VDK77937.1"/>
    </source>
</evidence>
<dbReference type="EMBL" id="UYRX01000226">
    <property type="protein sequence ID" value="VDK77937.1"/>
    <property type="molecule type" value="Genomic_DNA"/>
</dbReference>
<keyword evidence="2" id="KW-1185">Reference proteome</keyword>
<dbReference type="OMA" id="NASMNET"/>
<gene>
    <name evidence="1" type="ORF">NLS_LOCUS3877</name>
</gene>
<accession>A0A3P6SYU7</accession>